<keyword evidence="6" id="KW-0464">Manganese</keyword>
<evidence type="ECO:0000313" key="11">
    <source>
        <dbReference type="Proteomes" id="UP000282195"/>
    </source>
</evidence>
<sequence>MSLAEPIALLDETASWRDLAIRSVTSSIIDAPTLRRHKLSNTEISCQNFVLVRVMLENGVEGYGEASTLGGPRWAEESVESIKSVIDAYLAPALVGRPASCFEDNAIRLSKAASRNNAAKAAIEAATFDAVGKSLGLPATALLGGSVRTSFSVIWALASGDADQEIVEAKAKLERAEHRRFKIKMGFADPRMDIERLRKIRSALGADVEIIVDVNQAWSEATAIRWLPALEELDVSLIEQPLPAAQMEQLARIAARTPIPVMVDEAVFTTADIARAGSFGAGSVISLKLVKSGGLLELKRAAAVASAFGMELYGGCLLESGIGAAAHLAVFSTLPKMEWGTEHFGPKILVNDLVLSGPTYRNFEVHLPEGPGLGLILDEDRIKHLTRTGA</sequence>
<dbReference type="SUPFAM" id="SSF51604">
    <property type="entry name" value="Enolase C-terminal domain-like"/>
    <property type="match status" value="1"/>
</dbReference>
<organism evidence="10 11">
    <name type="scientific">Rhizobium jaguaris</name>
    <dbReference type="NCBI Taxonomy" id="1312183"/>
    <lineage>
        <taxon>Bacteria</taxon>
        <taxon>Pseudomonadati</taxon>
        <taxon>Pseudomonadota</taxon>
        <taxon>Alphaproteobacteria</taxon>
        <taxon>Hyphomicrobiales</taxon>
        <taxon>Rhizobiaceae</taxon>
        <taxon>Rhizobium/Agrobacterium group</taxon>
        <taxon>Rhizobium</taxon>
    </lineage>
</organism>
<dbReference type="InterPro" id="IPR013341">
    <property type="entry name" value="Mandelate_racemase_N_dom"/>
</dbReference>
<protein>
    <submittedName>
        <fullName evidence="10">Mandelate racemase</fullName>
    </submittedName>
</protein>
<keyword evidence="10" id="KW-0614">Plasmid</keyword>
<dbReference type="Gene3D" id="3.20.20.120">
    <property type="entry name" value="Enolase-like C-terminal domain"/>
    <property type="match status" value="1"/>
</dbReference>
<evidence type="ECO:0000256" key="6">
    <source>
        <dbReference type="ARBA" id="ARBA00023211"/>
    </source>
</evidence>
<dbReference type="SFLD" id="SFLDG00180">
    <property type="entry name" value="muconate_cycloisomerase"/>
    <property type="match status" value="1"/>
</dbReference>
<reference evidence="10 11" key="1">
    <citation type="submission" date="2018-10" db="EMBL/GenBank/DDBJ databases">
        <title>Rhizobium etli, R. leguminosarum and a new Rhizobium genospecies from Phaseolus dumosus.</title>
        <authorList>
            <person name="Ramirez-Puebla S.T."/>
            <person name="Rogel-Hernandez M.A."/>
            <person name="Guerrero G."/>
            <person name="Ormeno-Orrillo E."/>
            <person name="Martinez-Romero J.C."/>
            <person name="Negrete-Yankelevich S."/>
            <person name="Martinez-Romero E."/>
        </authorList>
    </citation>
    <scope>NUCLEOTIDE SEQUENCE [LARGE SCALE GENOMIC DNA]</scope>
    <source>
        <strain evidence="10 11">CCGE525</strain>
        <plasmid evidence="11">prccge525c</plasmid>
    </source>
</reference>
<evidence type="ECO:0000256" key="2">
    <source>
        <dbReference type="ARBA" id="ARBA00005211"/>
    </source>
</evidence>
<dbReference type="InterPro" id="IPR029065">
    <property type="entry name" value="Enolase_C-like"/>
</dbReference>
<geneLocation type="plasmid" evidence="11">
    <name>prccge525c</name>
</geneLocation>
<feature type="active site" description="Proton acceptor" evidence="8">
    <location>
        <position position="184"/>
    </location>
</feature>
<dbReference type="KEGG" id="rjg:CCGE525_23665"/>
<dbReference type="SFLD" id="SFLDS00001">
    <property type="entry name" value="Enolase"/>
    <property type="match status" value="1"/>
</dbReference>
<keyword evidence="7" id="KW-0413">Isomerase</keyword>
<comment type="similarity">
    <text evidence="3">Belongs to the mandelate racemase/muconate lactonizing enzyme family.</text>
</comment>
<evidence type="ECO:0000259" key="9">
    <source>
        <dbReference type="SMART" id="SM00922"/>
    </source>
</evidence>
<accession>A0A387FTC4</accession>
<dbReference type="InterPro" id="IPR018110">
    <property type="entry name" value="Mandel_Rmase/mucon_lact_enz_CS"/>
</dbReference>
<feature type="domain" description="Mandelate racemase/muconate lactonizing enzyme C-terminal" evidence="9">
    <location>
        <begin position="163"/>
        <end position="260"/>
    </location>
</feature>
<evidence type="ECO:0000313" key="10">
    <source>
        <dbReference type="EMBL" id="AYG61868.1"/>
    </source>
</evidence>
<dbReference type="Pfam" id="PF13378">
    <property type="entry name" value="MR_MLE_C"/>
    <property type="match status" value="1"/>
</dbReference>
<proteinExistence type="inferred from homology"/>
<gene>
    <name evidence="10" type="ORF">CCGE525_23665</name>
</gene>
<dbReference type="InterPro" id="IPR013370">
    <property type="entry name" value="Chloromuconate_cycloisomerase"/>
</dbReference>
<evidence type="ECO:0000256" key="4">
    <source>
        <dbReference type="ARBA" id="ARBA00022723"/>
    </source>
</evidence>
<dbReference type="OrthoDB" id="9775913at2"/>
<dbReference type="InterPro" id="IPR013342">
    <property type="entry name" value="Mandelate_racemase_C"/>
</dbReference>
<evidence type="ECO:0000256" key="3">
    <source>
        <dbReference type="ARBA" id="ARBA00008031"/>
    </source>
</evidence>
<evidence type="ECO:0000256" key="7">
    <source>
        <dbReference type="ARBA" id="ARBA00023235"/>
    </source>
</evidence>
<evidence type="ECO:0000256" key="5">
    <source>
        <dbReference type="ARBA" id="ARBA00022797"/>
    </source>
</evidence>
<dbReference type="SMART" id="SM00922">
    <property type="entry name" value="MR_MLE"/>
    <property type="match status" value="1"/>
</dbReference>
<dbReference type="NCBIfam" id="TIGR02534">
    <property type="entry name" value="mucon_cyclo"/>
    <property type="match status" value="1"/>
</dbReference>
<comment type="cofactor">
    <cofactor evidence="1">
        <name>Mn(2+)</name>
        <dbReference type="ChEBI" id="CHEBI:29035"/>
    </cofactor>
</comment>
<dbReference type="RefSeq" id="WP_120706804.1">
    <property type="nucleotide sequence ID" value="NZ_CP032695.1"/>
</dbReference>
<dbReference type="Gene3D" id="3.30.390.10">
    <property type="entry name" value="Enolase-like, N-terminal domain"/>
    <property type="match status" value="1"/>
</dbReference>
<evidence type="ECO:0000256" key="1">
    <source>
        <dbReference type="ARBA" id="ARBA00001936"/>
    </source>
</evidence>
<dbReference type="GO" id="GO:0030145">
    <property type="term" value="F:manganese ion binding"/>
    <property type="evidence" value="ECO:0007669"/>
    <property type="project" value="InterPro"/>
</dbReference>
<dbReference type="EMBL" id="CP032695">
    <property type="protein sequence ID" value="AYG61868.1"/>
    <property type="molecule type" value="Genomic_DNA"/>
</dbReference>
<dbReference type="InterPro" id="IPR029017">
    <property type="entry name" value="Enolase-like_N"/>
</dbReference>
<comment type="pathway">
    <text evidence="2">Aromatic compound metabolism.</text>
</comment>
<dbReference type="GO" id="GO:0009063">
    <property type="term" value="P:amino acid catabolic process"/>
    <property type="evidence" value="ECO:0007669"/>
    <property type="project" value="InterPro"/>
</dbReference>
<dbReference type="GO" id="GO:0018850">
    <property type="term" value="F:chloromuconate cycloisomerase activity"/>
    <property type="evidence" value="ECO:0007669"/>
    <property type="project" value="InterPro"/>
</dbReference>
<evidence type="ECO:0000256" key="8">
    <source>
        <dbReference type="PIRSR" id="PIRSR613370-1"/>
    </source>
</evidence>
<dbReference type="GO" id="GO:0000287">
    <property type="term" value="F:magnesium ion binding"/>
    <property type="evidence" value="ECO:0007669"/>
    <property type="project" value="UniProtKB-ARBA"/>
</dbReference>
<dbReference type="GO" id="GO:0006518">
    <property type="term" value="P:peptide metabolic process"/>
    <property type="evidence" value="ECO:0007669"/>
    <property type="project" value="UniProtKB-ARBA"/>
</dbReference>
<dbReference type="SFLD" id="SFLDG01258">
    <property type="entry name" value="(chloro)muconate_cycloisomeras"/>
    <property type="match status" value="1"/>
</dbReference>
<feature type="active site" description="Proton donor" evidence="8">
    <location>
        <position position="342"/>
    </location>
</feature>
<name>A0A387FTC4_9HYPH</name>
<dbReference type="AlphaFoldDB" id="A0A387FTC4"/>
<keyword evidence="5" id="KW-0058">Aromatic hydrocarbons catabolism</keyword>
<dbReference type="Proteomes" id="UP000282195">
    <property type="component" value="Plasmid pRCCGE525c"/>
</dbReference>
<dbReference type="PROSITE" id="PS00909">
    <property type="entry name" value="MR_MLE_2"/>
    <property type="match status" value="1"/>
</dbReference>
<dbReference type="InterPro" id="IPR036849">
    <property type="entry name" value="Enolase-like_C_sf"/>
</dbReference>
<keyword evidence="4" id="KW-0479">Metal-binding</keyword>
<dbReference type="Pfam" id="PF02746">
    <property type="entry name" value="MR_MLE_N"/>
    <property type="match status" value="1"/>
</dbReference>
<keyword evidence="11" id="KW-1185">Reference proteome</keyword>
<dbReference type="GO" id="GO:0016854">
    <property type="term" value="F:racemase and epimerase activity"/>
    <property type="evidence" value="ECO:0007669"/>
    <property type="project" value="UniProtKB-ARBA"/>
</dbReference>
<dbReference type="SUPFAM" id="SSF54826">
    <property type="entry name" value="Enolase N-terminal domain-like"/>
    <property type="match status" value="1"/>
</dbReference>
<dbReference type="PANTHER" id="PTHR48073:SF2">
    <property type="entry name" value="O-SUCCINYLBENZOATE SYNTHASE"/>
    <property type="match status" value="1"/>
</dbReference>
<dbReference type="PANTHER" id="PTHR48073">
    <property type="entry name" value="O-SUCCINYLBENZOATE SYNTHASE-RELATED"/>
    <property type="match status" value="1"/>
</dbReference>
<dbReference type="GO" id="GO:0018849">
    <property type="term" value="F:muconate cycloisomerase activity"/>
    <property type="evidence" value="ECO:0007669"/>
    <property type="project" value="InterPro"/>
</dbReference>